<proteinExistence type="predicted"/>
<reference evidence="1 2" key="1">
    <citation type="submission" date="2013-05" db="EMBL/GenBank/DDBJ databases">
        <title>Genome assembly of Chondromyces apiculatus DSM 436.</title>
        <authorList>
            <person name="Sharma G."/>
            <person name="Khatri I."/>
            <person name="Kaur C."/>
            <person name="Mayilraj S."/>
            <person name="Subramanian S."/>
        </authorList>
    </citation>
    <scope>NUCLEOTIDE SEQUENCE [LARGE SCALE GENOMIC DNA]</scope>
    <source>
        <strain evidence="1 2">DSM 436</strain>
    </source>
</reference>
<dbReference type="AlphaFoldDB" id="A0A017TB01"/>
<dbReference type="Proteomes" id="UP000019678">
    <property type="component" value="Unassembled WGS sequence"/>
</dbReference>
<name>A0A017TB01_9BACT</name>
<sequence length="78" mass="8696">MRLTVDRALFEPASSEEAAALLDLFITVQRAASALQQVPPFHALLTDPLYKPVGDNGPLDHWLAARPPSERERRSARF</sequence>
<gene>
    <name evidence="1" type="ORF">CAP_1949</name>
</gene>
<organism evidence="1 2">
    <name type="scientific">Chondromyces apiculatus DSM 436</name>
    <dbReference type="NCBI Taxonomy" id="1192034"/>
    <lineage>
        <taxon>Bacteria</taxon>
        <taxon>Pseudomonadati</taxon>
        <taxon>Myxococcota</taxon>
        <taxon>Polyangia</taxon>
        <taxon>Polyangiales</taxon>
        <taxon>Polyangiaceae</taxon>
        <taxon>Chondromyces</taxon>
    </lineage>
</organism>
<dbReference type="EMBL" id="ASRX01000016">
    <property type="protein sequence ID" value="EYF06419.1"/>
    <property type="molecule type" value="Genomic_DNA"/>
</dbReference>
<dbReference type="STRING" id="1192034.CAP_1949"/>
<evidence type="ECO:0000313" key="1">
    <source>
        <dbReference type="EMBL" id="EYF06419.1"/>
    </source>
</evidence>
<keyword evidence="2" id="KW-1185">Reference proteome</keyword>
<comment type="caution">
    <text evidence="1">The sequence shown here is derived from an EMBL/GenBank/DDBJ whole genome shotgun (WGS) entry which is preliminary data.</text>
</comment>
<protein>
    <submittedName>
        <fullName evidence="1">Uncharacterized protein</fullName>
    </submittedName>
</protein>
<evidence type="ECO:0000313" key="2">
    <source>
        <dbReference type="Proteomes" id="UP000019678"/>
    </source>
</evidence>
<accession>A0A017TB01</accession>